<evidence type="ECO:0000313" key="5">
    <source>
        <dbReference type="EnsemblPlants" id="TraesCS6A02G014500.1.cds1"/>
    </source>
</evidence>
<reference evidence="5" key="1">
    <citation type="submission" date="2018-08" db="EMBL/GenBank/DDBJ databases">
        <authorList>
            <person name="Rossello M."/>
        </authorList>
    </citation>
    <scope>NUCLEOTIDE SEQUENCE [LARGE SCALE GENOMIC DNA]</scope>
    <source>
        <strain evidence="5">cv. Chinese Spring</strain>
    </source>
</reference>
<feature type="repeat" description="PPR" evidence="4">
    <location>
        <begin position="152"/>
        <end position="186"/>
    </location>
</feature>
<accession>A0A3B6NHD0</accession>
<dbReference type="Gramene" id="TraesCAD_scaffold_010973_01G000800.1">
    <property type="protein sequence ID" value="TraesCAD_scaffold_010973_01G000800.1"/>
    <property type="gene ID" value="TraesCAD_scaffold_010973_01G000800"/>
</dbReference>
<dbReference type="InterPro" id="IPR011990">
    <property type="entry name" value="TPR-like_helical_dom_sf"/>
</dbReference>
<dbReference type="NCBIfam" id="TIGR00756">
    <property type="entry name" value="PPR"/>
    <property type="match status" value="4"/>
</dbReference>
<dbReference type="PANTHER" id="PTHR47941">
    <property type="entry name" value="PENTATRICOPEPTIDE REPEAT-CONTAINING PROTEIN 3, MITOCHONDRIAL"/>
    <property type="match status" value="1"/>
</dbReference>
<dbReference type="Gene3D" id="1.25.40.10">
    <property type="entry name" value="Tetratricopeptide repeat domain"/>
    <property type="match status" value="2"/>
</dbReference>
<sequence length="253" mass="27724">MSRRFVPVDRRILERNIKARYHAGDIGTEDALNLFDELIQVAGPSSVLAINCLLTVVGRDCPALGVSLFNRVARAKVPPHNITYGILVDCCCRAGRLDLGHAGMGHVIKLGFAAEAIVNFSHLLKAICAEEKTSYAMEIVLRIMPEFNCIPNIFSYSILLKGLCNEKRSQEALELIHMMIDHGGSCQPNVVSYSTVLDGLLKDGEVGKAYSLFCVMLQRGISPNVVTCNSIISGMCKVHAMDKAEEVLQQMTD</sequence>
<dbReference type="STRING" id="4565.A0A3B6NHD0"/>
<keyword evidence="6" id="KW-1185">Reference proteome</keyword>
<dbReference type="Proteomes" id="UP000019116">
    <property type="component" value="Chromosome 6A"/>
</dbReference>
<keyword evidence="2" id="KW-0677">Repeat</keyword>
<proteinExistence type="inferred from homology"/>
<feature type="repeat" description="PPR" evidence="4">
    <location>
        <begin position="189"/>
        <end position="223"/>
    </location>
</feature>
<evidence type="ECO:0000256" key="4">
    <source>
        <dbReference type="PROSITE-ProRule" id="PRU00708"/>
    </source>
</evidence>
<dbReference type="Gramene" id="TraesJAG6A03G03236600.1">
    <property type="protein sequence ID" value="TraesJAG6A03G03236600.1.CDS1"/>
    <property type="gene ID" value="TraesJAG6A03G03236600"/>
</dbReference>
<evidence type="ECO:0000256" key="3">
    <source>
        <dbReference type="ARBA" id="ARBA00022946"/>
    </source>
</evidence>
<dbReference type="EnsemblPlants" id="TraesCS6A02G014500.1">
    <property type="protein sequence ID" value="TraesCS6A02G014500.1.cds1"/>
    <property type="gene ID" value="TraesCS6A02G014500"/>
</dbReference>
<protein>
    <recommendedName>
        <fullName evidence="7">Pentacotripeptide-repeat region of PRORP domain-containing protein</fullName>
    </recommendedName>
</protein>
<dbReference type="InterPro" id="IPR002885">
    <property type="entry name" value="PPR_rpt"/>
</dbReference>
<evidence type="ECO:0000313" key="6">
    <source>
        <dbReference type="Proteomes" id="UP000019116"/>
    </source>
</evidence>
<dbReference type="Gramene" id="TraesCS6A03G0031500.1">
    <property type="protein sequence ID" value="TraesCS6A03G0031500.1.CDS1"/>
    <property type="gene ID" value="TraesCS6A03G0031500"/>
</dbReference>
<evidence type="ECO:0000256" key="1">
    <source>
        <dbReference type="ARBA" id="ARBA00007626"/>
    </source>
</evidence>
<dbReference type="Gramene" id="TraesROB_scaffold_022393_01G000200.1">
    <property type="protein sequence ID" value="TraesROB_scaffold_022393_01G000200.1"/>
    <property type="gene ID" value="TraesROB_scaffold_022393_01G000200"/>
</dbReference>
<dbReference type="OMA" id="CNATADM"/>
<dbReference type="AlphaFoldDB" id="A0A3B6NHD0"/>
<dbReference type="Gramene" id="TraesARI6A03G03193920.1">
    <property type="protein sequence ID" value="TraesARI6A03G03193920.1.CDS1"/>
    <property type="gene ID" value="TraesARI6A03G03193920"/>
</dbReference>
<comment type="similarity">
    <text evidence="1">Belongs to the PPR family. P subfamily.</text>
</comment>
<organism evidence="5">
    <name type="scientific">Triticum aestivum</name>
    <name type="common">Wheat</name>
    <dbReference type="NCBI Taxonomy" id="4565"/>
    <lineage>
        <taxon>Eukaryota</taxon>
        <taxon>Viridiplantae</taxon>
        <taxon>Streptophyta</taxon>
        <taxon>Embryophyta</taxon>
        <taxon>Tracheophyta</taxon>
        <taxon>Spermatophyta</taxon>
        <taxon>Magnoliopsida</taxon>
        <taxon>Liliopsida</taxon>
        <taxon>Poales</taxon>
        <taxon>Poaceae</taxon>
        <taxon>BOP clade</taxon>
        <taxon>Pooideae</taxon>
        <taxon>Triticodae</taxon>
        <taxon>Triticeae</taxon>
        <taxon>Triticinae</taxon>
        <taxon>Triticum</taxon>
    </lineage>
</organism>
<evidence type="ECO:0000256" key="2">
    <source>
        <dbReference type="ARBA" id="ARBA00022737"/>
    </source>
</evidence>
<name>A0A3B6NHD0_WHEAT</name>
<reference evidence="5" key="2">
    <citation type="submission" date="2018-10" db="UniProtKB">
        <authorList>
            <consortium name="EnsemblPlants"/>
        </authorList>
    </citation>
    <scope>IDENTIFICATION</scope>
</reference>
<keyword evidence="3" id="KW-0809">Transit peptide</keyword>
<dbReference type="Pfam" id="PF01535">
    <property type="entry name" value="PPR"/>
    <property type="match status" value="1"/>
</dbReference>
<dbReference type="SMR" id="A0A3B6NHD0"/>
<feature type="repeat" description="PPR" evidence="4">
    <location>
        <begin position="224"/>
        <end position="253"/>
    </location>
</feature>
<dbReference type="Pfam" id="PF13041">
    <property type="entry name" value="PPR_2"/>
    <property type="match status" value="2"/>
</dbReference>
<dbReference type="Gramene" id="TraesCS6A02G014500.1">
    <property type="protein sequence ID" value="TraesCS6A02G014500.1.cds1"/>
    <property type="gene ID" value="TraesCS6A02G014500"/>
</dbReference>
<dbReference type="PROSITE" id="PS51375">
    <property type="entry name" value="PPR"/>
    <property type="match status" value="3"/>
</dbReference>
<dbReference type="OrthoDB" id="680059at2759"/>
<evidence type="ECO:0008006" key="7">
    <source>
        <dbReference type="Google" id="ProtNLM"/>
    </source>
</evidence>